<reference evidence="1" key="2">
    <citation type="journal article" date="2022" name="Res Sq">
        <title>Comparative Genomics Reveals Insights into the Divergent Evolution of Astigmatic Mites and Household Pest Adaptations.</title>
        <authorList>
            <person name="Xiong Q."/>
            <person name="Wan A.T.-Y."/>
            <person name="Liu X.-Y."/>
            <person name="Fung C.S.-H."/>
            <person name="Xiao X."/>
            <person name="Malainual N."/>
            <person name="Hou J."/>
            <person name="Wang L."/>
            <person name="Wang M."/>
            <person name="Yang K."/>
            <person name="Cui Y."/>
            <person name="Leung E."/>
            <person name="Nong W."/>
            <person name="Shin S.-K."/>
            <person name="Au S."/>
            <person name="Jeong K.Y."/>
            <person name="Chew F.T."/>
            <person name="Hui J."/>
            <person name="Leung T.F."/>
            <person name="Tungtrongchitr A."/>
            <person name="Zhong N."/>
            <person name="Liu Z."/>
            <person name="Tsui S."/>
        </authorList>
    </citation>
    <scope>NUCLEOTIDE SEQUENCE</scope>
    <source>
        <strain evidence="1">Derf</strain>
        <tissue evidence="1">Whole organism</tissue>
    </source>
</reference>
<dbReference type="Proteomes" id="UP000790347">
    <property type="component" value="Unassembled WGS sequence"/>
</dbReference>
<evidence type="ECO:0000313" key="1">
    <source>
        <dbReference type="EMBL" id="KAH9494292.1"/>
    </source>
</evidence>
<sequence>MESESGIRLQNDLQFCEKKTKTNFLYYIQQVHHKSSSTMNRIIQHDDIKNKQTEKNESIDI</sequence>
<organism evidence="1 2">
    <name type="scientific">Dermatophagoides farinae</name>
    <name type="common">American house dust mite</name>
    <dbReference type="NCBI Taxonomy" id="6954"/>
    <lineage>
        <taxon>Eukaryota</taxon>
        <taxon>Metazoa</taxon>
        <taxon>Ecdysozoa</taxon>
        <taxon>Arthropoda</taxon>
        <taxon>Chelicerata</taxon>
        <taxon>Arachnida</taxon>
        <taxon>Acari</taxon>
        <taxon>Acariformes</taxon>
        <taxon>Sarcoptiformes</taxon>
        <taxon>Astigmata</taxon>
        <taxon>Psoroptidia</taxon>
        <taxon>Analgoidea</taxon>
        <taxon>Pyroglyphidae</taxon>
        <taxon>Dermatophagoidinae</taxon>
        <taxon>Dermatophagoides</taxon>
    </lineage>
</organism>
<name>A0A922L1S8_DERFA</name>
<proteinExistence type="predicted"/>
<dbReference type="AlphaFoldDB" id="A0A922L1S8"/>
<reference evidence="1" key="1">
    <citation type="submission" date="2013-05" db="EMBL/GenBank/DDBJ databases">
        <authorList>
            <person name="Yim A.K.Y."/>
            <person name="Chan T.F."/>
            <person name="Ji K.M."/>
            <person name="Liu X.Y."/>
            <person name="Zhou J.W."/>
            <person name="Li R.Q."/>
            <person name="Yang K.Y."/>
            <person name="Li J."/>
            <person name="Li M."/>
            <person name="Law P.T.W."/>
            <person name="Wu Y.L."/>
            <person name="Cai Z.L."/>
            <person name="Qin H."/>
            <person name="Bao Y."/>
            <person name="Leung R.K.K."/>
            <person name="Ng P.K.S."/>
            <person name="Zou J."/>
            <person name="Zhong X.J."/>
            <person name="Ran P.X."/>
            <person name="Zhong N.S."/>
            <person name="Liu Z.G."/>
            <person name="Tsui S.K.W."/>
        </authorList>
    </citation>
    <scope>NUCLEOTIDE SEQUENCE</scope>
    <source>
        <strain evidence="1">Derf</strain>
        <tissue evidence="1">Whole organism</tissue>
    </source>
</reference>
<accession>A0A922L1S8</accession>
<keyword evidence="2" id="KW-1185">Reference proteome</keyword>
<protein>
    <submittedName>
        <fullName evidence="1">Uncharacterized protein</fullName>
    </submittedName>
</protein>
<comment type="caution">
    <text evidence="1">The sequence shown here is derived from an EMBL/GenBank/DDBJ whole genome shotgun (WGS) entry which is preliminary data.</text>
</comment>
<evidence type="ECO:0000313" key="2">
    <source>
        <dbReference type="Proteomes" id="UP000790347"/>
    </source>
</evidence>
<dbReference type="EMBL" id="ASGP02000008">
    <property type="protein sequence ID" value="KAH9494292.1"/>
    <property type="molecule type" value="Genomic_DNA"/>
</dbReference>
<gene>
    <name evidence="1" type="ORF">DERF_014988</name>
</gene>